<proteinExistence type="predicted"/>
<protein>
    <submittedName>
        <fullName evidence="1">Uncharacterized protein</fullName>
    </submittedName>
</protein>
<accession>A0A017RUD0</accession>
<evidence type="ECO:0000313" key="2">
    <source>
        <dbReference type="Proteomes" id="UP000019681"/>
    </source>
</evidence>
<reference evidence="1 2" key="1">
    <citation type="journal article" date="2014" name="Genome Announc.">
        <title>Draft Genome Sequence of Fervidicella metallireducens Strain AeBT, an Iron-Reducing Thermoanaerobe from the Great Artesian Basin.</title>
        <authorList>
            <person name="Patel B.K."/>
        </authorList>
    </citation>
    <scope>NUCLEOTIDE SEQUENCE [LARGE SCALE GENOMIC DNA]</scope>
    <source>
        <strain evidence="1 2">AeB</strain>
    </source>
</reference>
<name>A0A017RUD0_9CLOT</name>
<dbReference type="EMBL" id="AZQP01000053">
    <property type="protein sequence ID" value="EYE87490.1"/>
    <property type="molecule type" value="Genomic_DNA"/>
</dbReference>
<organism evidence="1 2">
    <name type="scientific">Fervidicella metallireducens AeB</name>
    <dbReference type="NCBI Taxonomy" id="1403537"/>
    <lineage>
        <taxon>Bacteria</taxon>
        <taxon>Bacillati</taxon>
        <taxon>Bacillota</taxon>
        <taxon>Clostridia</taxon>
        <taxon>Eubacteriales</taxon>
        <taxon>Clostridiaceae</taxon>
        <taxon>Fervidicella</taxon>
    </lineage>
</organism>
<evidence type="ECO:0000313" key="1">
    <source>
        <dbReference type="EMBL" id="EYE87490.1"/>
    </source>
</evidence>
<sequence>MFIEGQPYESIAYNKDLLTGEISESKKSKRQRGIKGKVLLELFNAETKEKIREAYTENLIPDLYFKDTFLGHFVQGIMGAGNTRRCDNYSWFEYLYLTDNDKPENVNEQRVMGNIIGFAHRNNTYSGNDTRRGTINRAESKFEVTDSKIKMNFVFDFPTHAANGKIESIYWAEGDPDNKDYFYAGTAIYGRETADSDYAVYNTTNPKRYWAVNTLFSYARTIKFTSPTKGWILADSRDTNITQSSYIQFPDSLKGQWLMIPFDINTNDVVFWDKVVKLLNSDGNALNIDSSHAVRKYDGLSHVCPYIQPDGELIFIGYYLYSINSERYMRIYKWTKVGVQLSYVDINMSQSFKDTAYNVPFTYRTVSSDGIYLDGCIDIIGYTSRTDSQFNETVYTNRWIRVDAAGNKVQDMNIKPKIGNSTWFGNKGMDSGNIERRCYVYNFYRSANRIYLYYTSTQGGTSFYQVITPQGNLLEAYKMYFSFPNGYGNYYYHNILGTDRWISRYTYAYNNYVQLCIQALLTSRPIGAHTKLAQPVEKTEANTMKVQYMFEVDLINYGEDFY</sequence>
<dbReference type="OrthoDB" id="1875136at2"/>
<dbReference type="AlphaFoldDB" id="A0A017RUD0"/>
<dbReference type="GeneID" id="35805420"/>
<gene>
    <name evidence="1" type="ORF">Q428_13010</name>
</gene>
<dbReference type="STRING" id="1403537.Q428_13010"/>
<keyword evidence="2" id="KW-1185">Reference proteome</keyword>
<dbReference type="RefSeq" id="WP_011838207.1">
    <property type="nucleotide sequence ID" value="NZ_AZQP01000053.1"/>
</dbReference>
<comment type="caution">
    <text evidence="1">The sequence shown here is derived from an EMBL/GenBank/DDBJ whole genome shotgun (WGS) entry which is preliminary data.</text>
</comment>
<dbReference type="Proteomes" id="UP000019681">
    <property type="component" value="Unassembled WGS sequence"/>
</dbReference>